<proteinExistence type="predicted"/>
<evidence type="ECO:0000313" key="2">
    <source>
        <dbReference type="Proteomes" id="UP000616151"/>
    </source>
</evidence>
<reference evidence="1" key="1">
    <citation type="submission" date="2021-01" db="EMBL/GenBank/DDBJ databases">
        <authorList>
            <person name="Sun Q."/>
        </authorList>
    </citation>
    <scope>NUCLEOTIDE SEQUENCE</scope>
    <source>
        <strain evidence="1">YIM B02566</strain>
    </source>
</reference>
<name>A0ACC5R409_9HYPH</name>
<keyword evidence="1" id="KW-0503">Monooxygenase</keyword>
<organism evidence="1 2">
    <name type="scientific">Taklimakanibacter albus</name>
    <dbReference type="NCBI Taxonomy" id="2800327"/>
    <lineage>
        <taxon>Bacteria</taxon>
        <taxon>Pseudomonadati</taxon>
        <taxon>Pseudomonadota</taxon>
        <taxon>Alphaproteobacteria</taxon>
        <taxon>Hyphomicrobiales</taxon>
        <taxon>Aestuariivirgaceae</taxon>
        <taxon>Taklimakanibacter</taxon>
    </lineage>
</organism>
<gene>
    <name evidence="1" type="ORF">JHL16_13645</name>
</gene>
<comment type="caution">
    <text evidence="1">The sequence shown here is derived from an EMBL/GenBank/DDBJ whole genome shotgun (WGS) entry which is preliminary data.</text>
</comment>
<keyword evidence="1" id="KW-0560">Oxidoreductase</keyword>
<keyword evidence="2" id="KW-1185">Reference proteome</keyword>
<dbReference type="Proteomes" id="UP000616151">
    <property type="component" value="Unassembled WGS sequence"/>
</dbReference>
<evidence type="ECO:0000313" key="1">
    <source>
        <dbReference type="EMBL" id="MBK1867394.1"/>
    </source>
</evidence>
<sequence length="391" mass="41292">MPLLPVLIAGGGIAGLAGALGLARIGREARVLEQARAFETVGAGLQIGPNAVRALDYLGAWERVAPASFAPPGITIRDGHSGRILQHVPLGASFERRFGAPYRVIHRADLLAGLVDAAQAQPGITLMTAAPVKGFADRGEHVEVETDGTALTGEALLGADGIRSAIRAALLADGPPVRHAETLFRALAPIDVTLADPLANVTLWLCRGGHVVHYPVQGGKALNVVAATLGGDWPGDGWSAPAAADELPALFPDAHPELHRVLALPAAWQKWAAASRTTARTWTKGRIALIGDAAHASLPYLAQGAAMALEDAVVLARNIQTSDTIAGALRAYQALRLPRTQRIVAESRRLSSIYHARGPMRLARNVVLRSTKPEVFLSRLSWIYDFDPSAI</sequence>
<protein>
    <submittedName>
        <fullName evidence="1">FAD-dependent monooxygenase</fullName>
    </submittedName>
</protein>
<dbReference type="EMBL" id="JAENHL010000007">
    <property type="protein sequence ID" value="MBK1867394.1"/>
    <property type="molecule type" value="Genomic_DNA"/>
</dbReference>
<accession>A0ACC5R409</accession>